<dbReference type="Proteomes" id="UP001240236">
    <property type="component" value="Unassembled WGS sequence"/>
</dbReference>
<gene>
    <name evidence="2" type="ORF">J2S42_008129</name>
</gene>
<dbReference type="AlphaFoldDB" id="A0AAE4B1I2"/>
<dbReference type="InterPro" id="IPR028994">
    <property type="entry name" value="Integrin_alpha_N"/>
</dbReference>
<comment type="caution">
    <text evidence="2">The sequence shown here is derived from an EMBL/GenBank/DDBJ whole genome shotgun (WGS) entry which is preliminary data.</text>
</comment>
<proteinExistence type="predicted"/>
<organism evidence="2 3">
    <name type="scientific">Catenuloplanes indicus</name>
    <dbReference type="NCBI Taxonomy" id="137267"/>
    <lineage>
        <taxon>Bacteria</taxon>
        <taxon>Bacillati</taxon>
        <taxon>Actinomycetota</taxon>
        <taxon>Actinomycetes</taxon>
        <taxon>Micromonosporales</taxon>
        <taxon>Micromonosporaceae</taxon>
        <taxon>Catenuloplanes</taxon>
    </lineage>
</organism>
<keyword evidence="3" id="KW-1185">Reference proteome</keyword>
<keyword evidence="1" id="KW-0472">Membrane</keyword>
<evidence type="ECO:0000313" key="3">
    <source>
        <dbReference type="Proteomes" id="UP001240236"/>
    </source>
</evidence>
<dbReference type="EMBL" id="JAUSUZ010000001">
    <property type="protein sequence ID" value="MDQ0371460.1"/>
    <property type="molecule type" value="Genomic_DNA"/>
</dbReference>
<keyword evidence="1" id="KW-0812">Transmembrane</keyword>
<keyword evidence="1" id="KW-1133">Transmembrane helix</keyword>
<sequence>MAQREDERDSGLGVVYHNLDTQVLTVGRRPRRRRAGRQTGMVAAVLLTAALIASPAIVYAGMLPDGPRAEPEGVVPAGVDVPASPVPATPAPRSGPITVDELRDFALPQVPAGWTCPSSGVTAAEEPAVGAVWATSVAHGDVDGDGAADAVVVLRCVLKESAGPEAAVAFTRLGADVVPIGVVTVTTGTTVQWLTAVRVAEGGAITVTFGDLQPYADQPVEWTRHQDADFWYTGNGQFTGSLPTFTPLANPSGRSRADLWVRSGNLTYDADGAGTISLTVGNRGPVVADDVWLTLDPGGPLSARVQGWDACLEVRTTAPWAVPTAAGRSVPLSSGAPEATPGAPAVPGAAVATPGATAAVETPDGGFPVQCRLADLGPGEERSLLLVVRRDGGSAPQGTVVAYRRALGGAPVPDLKPGDDQTVFAVR</sequence>
<protein>
    <submittedName>
        <fullName evidence="2">Uncharacterized protein</fullName>
    </submittedName>
</protein>
<accession>A0AAE4B1I2</accession>
<evidence type="ECO:0000256" key="1">
    <source>
        <dbReference type="SAM" id="Phobius"/>
    </source>
</evidence>
<dbReference type="SUPFAM" id="SSF69318">
    <property type="entry name" value="Integrin alpha N-terminal domain"/>
    <property type="match status" value="1"/>
</dbReference>
<feature type="transmembrane region" description="Helical" evidence="1">
    <location>
        <begin position="39"/>
        <end position="62"/>
    </location>
</feature>
<evidence type="ECO:0000313" key="2">
    <source>
        <dbReference type="EMBL" id="MDQ0371460.1"/>
    </source>
</evidence>
<name>A0AAE4B1I2_9ACTN</name>
<reference evidence="2 3" key="1">
    <citation type="submission" date="2023-07" db="EMBL/GenBank/DDBJ databases">
        <title>Sequencing the genomes of 1000 actinobacteria strains.</title>
        <authorList>
            <person name="Klenk H.-P."/>
        </authorList>
    </citation>
    <scope>NUCLEOTIDE SEQUENCE [LARGE SCALE GENOMIC DNA]</scope>
    <source>
        <strain evidence="2 3">DSM 44709</strain>
    </source>
</reference>
<dbReference type="RefSeq" id="WP_307248252.1">
    <property type="nucleotide sequence ID" value="NZ_JAUSUZ010000001.1"/>
</dbReference>